<protein>
    <submittedName>
        <fullName evidence="9">ABC transporter permease subunit</fullName>
    </submittedName>
</protein>
<evidence type="ECO:0000256" key="2">
    <source>
        <dbReference type="ARBA" id="ARBA00022448"/>
    </source>
</evidence>
<comment type="subcellular location">
    <subcellularLocation>
        <location evidence="1 7">Cell membrane</location>
        <topology evidence="1 7">Multi-pass membrane protein</topology>
    </subcellularLocation>
</comment>
<dbReference type="PROSITE" id="PS50928">
    <property type="entry name" value="ABC_TM1"/>
    <property type="match status" value="1"/>
</dbReference>
<comment type="caution">
    <text evidence="9">The sequence shown here is derived from an EMBL/GenBank/DDBJ whole genome shotgun (WGS) entry which is preliminary data.</text>
</comment>
<accession>A0A844HV07</accession>
<dbReference type="OrthoDB" id="7260900at2"/>
<proteinExistence type="inferred from homology"/>
<name>A0A844HV07_9RHOB</name>
<gene>
    <name evidence="9" type="ORF">GL300_19140</name>
</gene>
<dbReference type="PANTHER" id="PTHR30151">
    <property type="entry name" value="ALKANE SULFONATE ABC TRANSPORTER-RELATED, MEMBRANE SUBUNIT"/>
    <property type="match status" value="1"/>
</dbReference>
<dbReference type="InterPro" id="IPR000515">
    <property type="entry name" value="MetI-like"/>
</dbReference>
<feature type="transmembrane region" description="Helical" evidence="7">
    <location>
        <begin position="62"/>
        <end position="82"/>
    </location>
</feature>
<feature type="transmembrane region" description="Helical" evidence="7">
    <location>
        <begin position="103"/>
        <end position="130"/>
    </location>
</feature>
<reference evidence="9 10" key="1">
    <citation type="submission" date="2019-11" db="EMBL/GenBank/DDBJ databases">
        <authorList>
            <person name="Dong K."/>
        </authorList>
    </citation>
    <scope>NUCLEOTIDE SEQUENCE [LARGE SCALE GENOMIC DNA]</scope>
    <source>
        <strain evidence="9 10">NBRC 112902</strain>
    </source>
</reference>
<evidence type="ECO:0000256" key="5">
    <source>
        <dbReference type="ARBA" id="ARBA00022989"/>
    </source>
</evidence>
<keyword evidence="2 7" id="KW-0813">Transport</keyword>
<dbReference type="PANTHER" id="PTHR30151:SF0">
    <property type="entry name" value="ABC TRANSPORTER PERMEASE PROTEIN MJ0413-RELATED"/>
    <property type="match status" value="1"/>
</dbReference>
<dbReference type="RefSeq" id="WP_155041296.1">
    <property type="nucleotide sequence ID" value="NZ_JBHGCD010000019.1"/>
</dbReference>
<evidence type="ECO:0000256" key="4">
    <source>
        <dbReference type="ARBA" id="ARBA00022692"/>
    </source>
</evidence>
<keyword evidence="5 7" id="KW-1133">Transmembrane helix</keyword>
<evidence type="ECO:0000313" key="9">
    <source>
        <dbReference type="EMBL" id="MTH61332.1"/>
    </source>
</evidence>
<sequence>MTRALLWSRGAVSLIFVLALWQAVALSGAVPAKFFPGIPAIIDGARQMIATGELPRNEILTLGRALTGLVLASVAGIALALLSDASPFFDRGFRTISSLLQPVPPAAVVPMAIFALGLGIKLYIFIILLVSIWGPYLNGAAALRAVPREQILTGRMLGLSPAAIMFRIKLPAAMPQIFAGIRYAAAVSLIAVVVAEMLAGRDGIGFLLVRKSFSIRIPETYALMFVTMFNGVLLALLVNLARRVLTGWHVRQTGASK</sequence>
<feature type="transmembrane region" description="Helical" evidence="7">
    <location>
        <begin position="220"/>
        <end position="241"/>
    </location>
</feature>
<dbReference type="GO" id="GO:0055085">
    <property type="term" value="P:transmembrane transport"/>
    <property type="evidence" value="ECO:0007669"/>
    <property type="project" value="InterPro"/>
</dbReference>
<dbReference type="Proteomes" id="UP000449846">
    <property type="component" value="Unassembled WGS sequence"/>
</dbReference>
<dbReference type="GO" id="GO:0005886">
    <property type="term" value="C:plasma membrane"/>
    <property type="evidence" value="ECO:0007669"/>
    <property type="project" value="UniProtKB-SubCell"/>
</dbReference>
<dbReference type="Gene3D" id="1.10.3720.10">
    <property type="entry name" value="MetI-like"/>
    <property type="match status" value="1"/>
</dbReference>
<dbReference type="AlphaFoldDB" id="A0A844HV07"/>
<organism evidence="9 10">
    <name type="scientific">Paracoccus litorisediminis</name>
    <dbReference type="NCBI Taxonomy" id="2006130"/>
    <lineage>
        <taxon>Bacteria</taxon>
        <taxon>Pseudomonadati</taxon>
        <taxon>Pseudomonadota</taxon>
        <taxon>Alphaproteobacteria</taxon>
        <taxon>Rhodobacterales</taxon>
        <taxon>Paracoccaceae</taxon>
        <taxon>Paracoccus</taxon>
    </lineage>
</organism>
<feature type="transmembrane region" description="Helical" evidence="7">
    <location>
        <begin position="180"/>
        <end position="200"/>
    </location>
</feature>
<evidence type="ECO:0000256" key="1">
    <source>
        <dbReference type="ARBA" id="ARBA00004651"/>
    </source>
</evidence>
<dbReference type="Pfam" id="PF00528">
    <property type="entry name" value="BPD_transp_1"/>
    <property type="match status" value="1"/>
</dbReference>
<evidence type="ECO:0000256" key="7">
    <source>
        <dbReference type="RuleBase" id="RU363032"/>
    </source>
</evidence>
<keyword evidence="6 7" id="KW-0472">Membrane</keyword>
<keyword evidence="3" id="KW-1003">Cell membrane</keyword>
<dbReference type="CDD" id="cd06261">
    <property type="entry name" value="TM_PBP2"/>
    <property type="match status" value="1"/>
</dbReference>
<dbReference type="SUPFAM" id="SSF161098">
    <property type="entry name" value="MetI-like"/>
    <property type="match status" value="1"/>
</dbReference>
<comment type="similarity">
    <text evidence="7">Belongs to the binding-protein-dependent transport system permease family.</text>
</comment>
<keyword evidence="4 7" id="KW-0812">Transmembrane</keyword>
<evidence type="ECO:0000259" key="8">
    <source>
        <dbReference type="PROSITE" id="PS50928"/>
    </source>
</evidence>
<dbReference type="EMBL" id="WMIG01000015">
    <property type="protein sequence ID" value="MTH61332.1"/>
    <property type="molecule type" value="Genomic_DNA"/>
</dbReference>
<evidence type="ECO:0000256" key="3">
    <source>
        <dbReference type="ARBA" id="ARBA00022475"/>
    </source>
</evidence>
<feature type="domain" description="ABC transmembrane type-1" evidence="8">
    <location>
        <begin position="58"/>
        <end position="242"/>
    </location>
</feature>
<evidence type="ECO:0000256" key="6">
    <source>
        <dbReference type="ARBA" id="ARBA00023136"/>
    </source>
</evidence>
<evidence type="ECO:0000313" key="10">
    <source>
        <dbReference type="Proteomes" id="UP000449846"/>
    </source>
</evidence>
<keyword evidence="10" id="KW-1185">Reference proteome</keyword>
<dbReference type="InterPro" id="IPR035906">
    <property type="entry name" value="MetI-like_sf"/>
</dbReference>